<protein>
    <submittedName>
        <fullName evidence="2">Uncharacterized protein</fullName>
    </submittedName>
</protein>
<dbReference type="GO" id="GO:0006298">
    <property type="term" value="P:mismatch repair"/>
    <property type="evidence" value="ECO:0007669"/>
    <property type="project" value="InterPro"/>
</dbReference>
<evidence type="ECO:0000313" key="3">
    <source>
        <dbReference type="Proteomes" id="UP000265000"/>
    </source>
</evidence>
<sequence length="112" mass="12159">MIRCLPTEVQGKLRSGVAIPSLQQCVEELLLNSIDAGATCVGVRIDMEAFKVQVIDNGSGIPAEDMERAGMRYHTSKCSCVDDLENLRCYGYRGEALASICCLSCLNPGKEE</sequence>
<dbReference type="PANTHER" id="PTHR10073">
    <property type="entry name" value="DNA MISMATCH REPAIR PROTEIN MLH, PMS, MUTL"/>
    <property type="match status" value="1"/>
</dbReference>
<dbReference type="PANTHER" id="PTHR10073:SF47">
    <property type="entry name" value="DNA MISMATCH REPAIR PROTEIN MLH3"/>
    <property type="match status" value="1"/>
</dbReference>
<dbReference type="Gene3D" id="3.30.565.10">
    <property type="entry name" value="Histidine kinase-like ATPase, C-terminal domain"/>
    <property type="match status" value="1"/>
</dbReference>
<dbReference type="Proteomes" id="UP000265000">
    <property type="component" value="Unplaced"/>
</dbReference>
<proteinExistence type="inferred from homology"/>
<reference evidence="2" key="1">
    <citation type="submission" date="2025-08" db="UniProtKB">
        <authorList>
            <consortium name="Ensembl"/>
        </authorList>
    </citation>
    <scope>IDENTIFICATION</scope>
</reference>
<evidence type="ECO:0000256" key="1">
    <source>
        <dbReference type="ARBA" id="ARBA00006082"/>
    </source>
</evidence>
<accession>A0A3Q2QWM0</accession>
<dbReference type="STRING" id="8078.ENSFHEP00000031592"/>
<dbReference type="InterPro" id="IPR036890">
    <property type="entry name" value="HATPase_C_sf"/>
</dbReference>
<dbReference type="GeneTree" id="ENSGT00800000124176"/>
<dbReference type="GO" id="GO:0032300">
    <property type="term" value="C:mismatch repair complex"/>
    <property type="evidence" value="ECO:0007669"/>
    <property type="project" value="InterPro"/>
</dbReference>
<dbReference type="InterPro" id="IPR038973">
    <property type="entry name" value="MutL/Mlh/Pms-like"/>
</dbReference>
<name>A0A3Q2QWM0_FUNHE</name>
<organism evidence="2 3">
    <name type="scientific">Fundulus heteroclitus</name>
    <name type="common">Killifish</name>
    <name type="synonym">Mummichog</name>
    <dbReference type="NCBI Taxonomy" id="8078"/>
    <lineage>
        <taxon>Eukaryota</taxon>
        <taxon>Metazoa</taxon>
        <taxon>Chordata</taxon>
        <taxon>Craniata</taxon>
        <taxon>Vertebrata</taxon>
        <taxon>Euteleostomi</taxon>
        <taxon>Actinopterygii</taxon>
        <taxon>Neopterygii</taxon>
        <taxon>Teleostei</taxon>
        <taxon>Neoteleostei</taxon>
        <taxon>Acanthomorphata</taxon>
        <taxon>Ovalentaria</taxon>
        <taxon>Atherinomorphae</taxon>
        <taxon>Cyprinodontiformes</taxon>
        <taxon>Fundulidae</taxon>
        <taxon>Fundulus</taxon>
    </lineage>
</organism>
<dbReference type="AlphaFoldDB" id="A0A3Q2QWM0"/>
<evidence type="ECO:0000313" key="2">
    <source>
        <dbReference type="Ensembl" id="ENSFHEP00000031592.1"/>
    </source>
</evidence>
<comment type="similarity">
    <text evidence="1">Belongs to the DNA mismatch repair MutL/HexB family.</text>
</comment>
<dbReference type="Ensembl" id="ENSFHET00000024149.1">
    <property type="protein sequence ID" value="ENSFHEP00000031592.1"/>
    <property type="gene ID" value="ENSFHEG00000017559.1"/>
</dbReference>
<dbReference type="Pfam" id="PF13589">
    <property type="entry name" value="HATPase_c_3"/>
    <property type="match status" value="1"/>
</dbReference>
<reference evidence="2" key="2">
    <citation type="submission" date="2025-09" db="UniProtKB">
        <authorList>
            <consortium name="Ensembl"/>
        </authorList>
    </citation>
    <scope>IDENTIFICATION</scope>
</reference>
<dbReference type="SUPFAM" id="SSF55874">
    <property type="entry name" value="ATPase domain of HSP90 chaperone/DNA topoisomerase II/histidine kinase"/>
    <property type="match status" value="1"/>
</dbReference>
<keyword evidence="3" id="KW-1185">Reference proteome</keyword>
<dbReference type="GO" id="GO:0140664">
    <property type="term" value="F:ATP-dependent DNA damage sensor activity"/>
    <property type="evidence" value="ECO:0007669"/>
    <property type="project" value="InterPro"/>
</dbReference>
<dbReference type="GO" id="GO:0016887">
    <property type="term" value="F:ATP hydrolysis activity"/>
    <property type="evidence" value="ECO:0007669"/>
    <property type="project" value="InterPro"/>
</dbReference>